<gene>
    <name evidence="4" type="ORF">VTJ49DRAFT_2691</name>
</gene>
<reference evidence="4 5" key="1">
    <citation type="journal article" date="2024" name="Commun. Biol.">
        <title>Comparative genomic analysis of thermophilic fungi reveals convergent evolutionary adaptations and gene losses.</title>
        <authorList>
            <person name="Steindorff A.S."/>
            <person name="Aguilar-Pontes M.V."/>
            <person name="Robinson A.J."/>
            <person name="Andreopoulos B."/>
            <person name="LaButti K."/>
            <person name="Kuo A."/>
            <person name="Mondo S."/>
            <person name="Riley R."/>
            <person name="Otillar R."/>
            <person name="Haridas S."/>
            <person name="Lipzen A."/>
            <person name="Grimwood J."/>
            <person name="Schmutz J."/>
            <person name="Clum A."/>
            <person name="Reid I.D."/>
            <person name="Moisan M.C."/>
            <person name="Butler G."/>
            <person name="Nguyen T.T.M."/>
            <person name="Dewar K."/>
            <person name="Conant G."/>
            <person name="Drula E."/>
            <person name="Henrissat B."/>
            <person name="Hansel C."/>
            <person name="Singer S."/>
            <person name="Hutchinson M.I."/>
            <person name="de Vries R.P."/>
            <person name="Natvig D.O."/>
            <person name="Powell A.J."/>
            <person name="Tsang A."/>
            <person name="Grigoriev I.V."/>
        </authorList>
    </citation>
    <scope>NUCLEOTIDE SEQUENCE [LARGE SCALE GENOMIC DNA]</scope>
    <source>
        <strain evidence="4 5">CBS 620.91</strain>
    </source>
</reference>
<protein>
    <recommendedName>
        <fullName evidence="3">N-acetyltransferase domain-containing protein</fullName>
    </recommendedName>
</protein>
<dbReference type="PANTHER" id="PTHR43877">
    <property type="entry name" value="AMINOALKYLPHOSPHONATE N-ACETYLTRANSFERASE-RELATED-RELATED"/>
    <property type="match status" value="1"/>
</dbReference>
<organism evidence="4 5">
    <name type="scientific">Humicola insolens</name>
    <name type="common">Soft-rot fungus</name>
    <dbReference type="NCBI Taxonomy" id="85995"/>
    <lineage>
        <taxon>Eukaryota</taxon>
        <taxon>Fungi</taxon>
        <taxon>Dikarya</taxon>
        <taxon>Ascomycota</taxon>
        <taxon>Pezizomycotina</taxon>
        <taxon>Sordariomycetes</taxon>
        <taxon>Sordariomycetidae</taxon>
        <taxon>Sordariales</taxon>
        <taxon>Chaetomiaceae</taxon>
        <taxon>Mycothermus</taxon>
    </lineage>
</organism>
<name>A0ABR3V9E7_HUMIN</name>
<dbReference type="PROSITE" id="PS51186">
    <property type="entry name" value="GNAT"/>
    <property type="match status" value="1"/>
</dbReference>
<dbReference type="InterPro" id="IPR050832">
    <property type="entry name" value="Bact_Acetyltransf"/>
</dbReference>
<dbReference type="EMBL" id="JAZGSY010000216">
    <property type="protein sequence ID" value="KAL1838407.1"/>
    <property type="molecule type" value="Genomic_DNA"/>
</dbReference>
<dbReference type="CDD" id="cd04301">
    <property type="entry name" value="NAT_SF"/>
    <property type="match status" value="1"/>
</dbReference>
<accession>A0ABR3V9E7</accession>
<sequence>MTISPPPLRFRVATPDDAPIIQPLVQSAYRGDESRQGWTTEADILVGNRIDVAGVREKITNPDGVVLLATTTPQDDPEKEIPIACCELTRITSAKSPDSPPKAYFGMFAVSPRSQGRGIGRQVLAQAESHARDVWGASCIEMTVVCGREELVAWYERRGFRRTGETRPFPVEEIEAMGGKIIKEGGLWFEVLVKELGGVTGNGGTNGVVAVGREGDGTPVNQLGVDAAEGLVR</sequence>
<dbReference type="InterPro" id="IPR000182">
    <property type="entry name" value="GNAT_dom"/>
</dbReference>
<dbReference type="Pfam" id="PF00583">
    <property type="entry name" value="Acetyltransf_1"/>
    <property type="match status" value="1"/>
</dbReference>
<comment type="caution">
    <text evidence="4">The sequence shown here is derived from an EMBL/GenBank/DDBJ whole genome shotgun (WGS) entry which is preliminary data.</text>
</comment>
<dbReference type="Gene3D" id="3.40.630.30">
    <property type="match status" value="1"/>
</dbReference>
<evidence type="ECO:0000313" key="4">
    <source>
        <dbReference type="EMBL" id="KAL1838407.1"/>
    </source>
</evidence>
<keyword evidence="2" id="KW-0012">Acyltransferase</keyword>
<evidence type="ECO:0000256" key="1">
    <source>
        <dbReference type="ARBA" id="ARBA00022679"/>
    </source>
</evidence>
<evidence type="ECO:0000256" key="2">
    <source>
        <dbReference type="ARBA" id="ARBA00023315"/>
    </source>
</evidence>
<keyword evidence="1" id="KW-0808">Transferase</keyword>
<feature type="domain" description="N-acetyltransferase" evidence="3">
    <location>
        <begin position="8"/>
        <end position="178"/>
    </location>
</feature>
<evidence type="ECO:0000313" key="5">
    <source>
        <dbReference type="Proteomes" id="UP001583172"/>
    </source>
</evidence>
<keyword evidence="5" id="KW-1185">Reference proteome</keyword>
<dbReference type="SUPFAM" id="SSF55729">
    <property type="entry name" value="Acyl-CoA N-acyltransferases (Nat)"/>
    <property type="match status" value="1"/>
</dbReference>
<dbReference type="Proteomes" id="UP001583172">
    <property type="component" value="Unassembled WGS sequence"/>
</dbReference>
<proteinExistence type="predicted"/>
<evidence type="ECO:0000259" key="3">
    <source>
        <dbReference type="PROSITE" id="PS51186"/>
    </source>
</evidence>
<dbReference type="InterPro" id="IPR016181">
    <property type="entry name" value="Acyl_CoA_acyltransferase"/>
</dbReference>